<protein>
    <recommendedName>
        <fullName evidence="1">Pyrrolo-quinoline quinone repeat domain-containing protein</fullName>
    </recommendedName>
</protein>
<dbReference type="InterPro" id="IPR002372">
    <property type="entry name" value="PQQ_rpt_dom"/>
</dbReference>
<dbReference type="SUPFAM" id="SSF50998">
    <property type="entry name" value="Quinoprotein alcohol dehydrogenase-like"/>
    <property type="match status" value="1"/>
</dbReference>
<dbReference type="InterPro" id="IPR011047">
    <property type="entry name" value="Quinoprotein_ADH-like_sf"/>
</dbReference>
<name>A0A383A498_9ZZZZ</name>
<gene>
    <name evidence="2" type="ORF">METZ01_LOCUS455243</name>
</gene>
<dbReference type="Pfam" id="PF13360">
    <property type="entry name" value="PQQ_2"/>
    <property type="match status" value="1"/>
</dbReference>
<proteinExistence type="predicted"/>
<evidence type="ECO:0000259" key="1">
    <source>
        <dbReference type="Pfam" id="PF13360"/>
    </source>
</evidence>
<evidence type="ECO:0000313" key="2">
    <source>
        <dbReference type="EMBL" id="SVE02389.1"/>
    </source>
</evidence>
<feature type="non-terminal residue" evidence="2">
    <location>
        <position position="173"/>
    </location>
</feature>
<feature type="domain" description="Pyrrolo-quinoline quinone repeat" evidence="1">
    <location>
        <begin position="53"/>
        <end position="153"/>
    </location>
</feature>
<dbReference type="EMBL" id="UINC01188936">
    <property type="protein sequence ID" value="SVE02389.1"/>
    <property type="molecule type" value="Genomic_DNA"/>
</dbReference>
<sequence length="173" mass="19273">MSKHLLPRFVFLIIQLSLCISLSAGNWPTWRGPAGNGIAKDESAPLEWSIEKNVLWKTPLPGPGNSTPIVWDDRVFITSSEDKGSIRSLICFHSKDGKQLWKRDIRYTVSEATHKTNPQCSASPSTDGRIVAVHYGSAGSYAYDLEGKLLWKRSDLGTIDHIWGYASSPVPYR</sequence>
<accession>A0A383A498</accession>
<dbReference type="InterPro" id="IPR015943">
    <property type="entry name" value="WD40/YVTN_repeat-like_dom_sf"/>
</dbReference>
<dbReference type="PANTHER" id="PTHR34512:SF30">
    <property type="entry name" value="OUTER MEMBRANE PROTEIN ASSEMBLY FACTOR BAMB"/>
    <property type="match status" value="1"/>
</dbReference>
<dbReference type="PANTHER" id="PTHR34512">
    <property type="entry name" value="CELL SURFACE PROTEIN"/>
    <property type="match status" value="1"/>
</dbReference>
<dbReference type="AlphaFoldDB" id="A0A383A498"/>
<reference evidence="2" key="1">
    <citation type="submission" date="2018-05" db="EMBL/GenBank/DDBJ databases">
        <authorList>
            <person name="Lanie J.A."/>
            <person name="Ng W.-L."/>
            <person name="Kazmierczak K.M."/>
            <person name="Andrzejewski T.M."/>
            <person name="Davidsen T.M."/>
            <person name="Wayne K.J."/>
            <person name="Tettelin H."/>
            <person name="Glass J.I."/>
            <person name="Rusch D."/>
            <person name="Podicherti R."/>
            <person name="Tsui H.-C.T."/>
            <person name="Winkler M.E."/>
        </authorList>
    </citation>
    <scope>NUCLEOTIDE SEQUENCE</scope>
</reference>
<dbReference type="Gene3D" id="2.130.10.10">
    <property type="entry name" value="YVTN repeat-like/Quinoprotein amine dehydrogenase"/>
    <property type="match status" value="1"/>
</dbReference>
<organism evidence="2">
    <name type="scientific">marine metagenome</name>
    <dbReference type="NCBI Taxonomy" id="408172"/>
    <lineage>
        <taxon>unclassified sequences</taxon>
        <taxon>metagenomes</taxon>
        <taxon>ecological metagenomes</taxon>
    </lineage>
</organism>